<evidence type="ECO:0000256" key="1">
    <source>
        <dbReference type="ARBA" id="ARBA00008853"/>
    </source>
</evidence>
<dbReference type="PANTHER" id="PTHR10907">
    <property type="entry name" value="REGUCALCIN"/>
    <property type="match status" value="1"/>
</dbReference>
<dbReference type="Proteomes" id="UP001589896">
    <property type="component" value="Unassembled WGS sequence"/>
</dbReference>
<evidence type="ECO:0000259" key="2">
    <source>
        <dbReference type="Pfam" id="PF08450"/>
    </source>
</evidence>
<dbReference type="PANTHER" id="PTHR10907:SF47">
    <property type="entry name" value="REGUCALCIN"/>
    <property type="match status" value="1"/>
</dbReference>
<dbReference type="InterPro" id="IPR011042">
    <property type="entry name" value="6-blade_b-propeller_TolB-like"/>
</dbReference>
<dbReference type="EMBL" id="JBHLTG010000005">
    <property type="protein sequence ID" value="MFC0680105.1"/>
    <property type="molecule type" value="Genomic_DNA"/>
</dbReference>
<proteinExistence type="inferred from homology"/>
<organism evidence="3 4">
    <name type="scientific">Lysobacter korlensis</name>
    <dbReference type="NCBI Taxonomy" id="553636"/>
    <lineage>
        <taxon>Bacteria</taxon>
        <taxon>Pseudomonadati</taxon>
        <taxon>Pseudomonadota</taxon>
        <taxon>Gammaproteobacteria</taxon>
        <taxon>Lysobacterales</taxon>
        <taxon>Lysobacteraceae</taxon>
        <taxon>Lysobacter</taxon>
    </lineage>
</organism>
<feature type="domain" description="SMP-30/Gluconolactonase/LRE-like region" evidence="2">
    <location>
        <begin position="17"/>
        <end position="255"/>
    </location>
</feature>
<protein>
    <submittedName>
        <fullName evidence="3">SMP-30/gluconolactonase/LRE family protein</fullName>
    </submittedName>
</protein>
<dbReference type="SUPFAM" id="SSF63829">
    <property type="entry name" value="Calcium-dependent phosphotriesterase"/>
    <property type="match status" value="1"/>
</dbReference>
<dbReference type="Pfam" id="PF08450">
    <property type="entry name" value="SGL"/>
    <property type="match status" value="1"/>
</dbReference>
<dbReference type="Gene3D" id="2.120.10.30">
    <property type="entry name" value="TolB, C-terminal domain"/>
    <property type="match status" value="1"/>
</dbReference>
<dbReference type="InterPro" id="IPR013658">
    <property type="entry name" value="SGL"/>
</dbReference>
<sequence>MLERSVAEEWVAAGDSLGESPRYDRRGNAIRWIDIDTGERKAAGLAGSEVTTERFPAPLGAHEIGVRADAVAVGGSWFAIDRADGSSRRIGSLDRPGIRFNDSGVDSRGRLWSATMREDEGMTGPPLGALHLVTSEGLDPKLDGLTAGNGLGWTPADDVLYLVNSGPNHVLRIPFDPVSAALGVPDIWLDAGGEDVDGLAVDSAGGVWVAVWGAGELRRYNAEAELVAVLEVPAAQVTAACFAGPDLRTVVITTAARDQHAGTAGSLFRATVPIPGRPAPLWRGY</sequence>
<keyword evidence="4" id="KW-1185">Reference proteome</keyword>
<name>A0ABV6RSZ5_9GAMM</name>
<evidence type="ECO:0000313" key="4">
    <source>
        <dbReference type="Proteomes" id="UP001589896"/>
    </source>
</evidence>
<accession>A0ABV6RSZ5</accession>
<reference evidence="3 4" key="1">
    <citation type="submission" date="2024-09" db="EMBL/GenBank/DDBJ databases">
        <authorList>
            <person name="Sun Q."/>
            <person name="Mori K."/>
        </authorList>
    </citation>
    <scope>NUCLEOTIDE SEQUENCE [LARGE SCALE GENOMIC DNA]</scope>
    <source>
        <strain evidence="3 4">KCTC 23076</strain>
    </source>
</reference>
<dbReference type="InterPro" id="IPR005511">
    <property type="entry name" value="SMP-30"/>
</dbReference>
<comment type="caution">
    <text evidence="3">The sequence shown here is derived from an EMBL/GenBank/DDBJ whole genome shotgun (WGS) entry which is preliminary data.</text>
</comment>
<dbReference type="PRINTS" id="PR01790">
    <property type="entry name" value="SMP30FAMILY"/>
</dbReference>
<gene>
    <name evidence="3" type="ORF">ACFFGH_19900</name>
</gene>
<comment type="similarity">
    <text evidence="1">Belongs to the SMP-30/CGR1 family.</text>
</comment>
<evidence type="ECO:0000313" key="3">
    <source>
        <dbReference type="EMBL" id="MFC0680105.1"/>
    </source>
</evidence>
<dbReference type="RefSeq" id="WP_386671548.1">
    <property type="nucleotide sequence ID" value="NZ_JBHLTG010000005.1"/>
</dbReference>